<dbReference type="OrthoDB" id="2437495at2759"/>
<accession>A0A916E034</accession>
<dbReference type="EMBL" id="CAGKOT010000006">
    <property type="protein sequence ID" value="CAB5345882.1"/>
    <property type="molecule type" value="Genomic_DNA"/>
</dbReference>
<evidence type="ECO:0000313" key="2">
    <source>
        <dbReference type="Proteomes" id="UP000684084"/>
    </source>
</evidence>
<gene>
    <name evidence="1" type="ORF">CHRIB12_LOCUS4109</name>
</gene>
<comment type="caution">
    <text evidence="1">The sequence shown here is derived from an EMBL/GenBank/DDBJ whole genome shotgun (WGS) entry which is preliminary data.</text>
</comment>
<proteinExistence type="predicted"/>
<reference evidence="1" key="1">
    <citation type="submission" date="2020-05" db="EMBL/GenBank/DDBJ databases">
        <authorList>
            <person name="Rincon C."/>
            <person name="Sanders R I."/>
            <person name="Robbins C."/>
            <person name="Chaturvedi A."/>
        </authorList>
    </citation>
    <scope>NUCLEOTIDE SEQUENCE</scope>
    <source>
        <strain evidence="1">CHB12</strain>
    </source>
</reference>
<sequence>MDMISLIRHNKFPLNNSTFVKILTKVTIYLTWGNIKSHPCLGDSPYSFRLPSNSANASSSIGVNGVDGVDGPLDGLCNLRPFERFNQPEGIGSLEKLTLLLQVLQIMVKRSKLHLDDEPGVPRVPIDTAASTTA</sequence>
<evidence type="ECO:0000313" key="1">
    <source>
        <dbReference type="EMBL" id="CAB5345882.1"/>
    </source>
</evidence>
<name>A0A916E034_9GLOM</name>
<organism evidence="1 2">
    <name type="scientific">Rhizophagus irregularis</name>
    <dbReference type="NCBI Taxonomy" id="588596"/>
    <lineage>
        <taxon>Eukaryota</taxon>
        <taxon>Fungi</taxon>
        <taxon>Fungi incertae sedis</taxon>
        <taxon>Mucoromycota</taxon>
        <taxon>Glomeromycotina</taxon>
        <taxon>Glomeromycetes</taxon>
        <taxon>Glomerales</taxon>
        <taxon>Glomeraceae</taxon>
        <taxon>Rhizophagus</taxon>
    </lineage>
</organism>
<protein>
    <submittedName>
        <fullName evidence="1">Uncharacterized protein</fullName>
    </submittedName>
</protein>
<dbReference type="AlphaFoldDB" id="A0A916E034"/>
<dbReference type="Proteomes" id="UP000684084">
    <property type="component" value="Unassembled WGS sequence"/>
</dbReference>